<geneLocation type="plasmid" evidence="3">
    <name>prb98</name>
</geneLocation>
<dbReference type="KEGG" id="roz:CBI38_32000"/>
<keyword evidence="2" id="KW-0614">Plasmid</keyword>
<reference evidence="2 3" key="1">
    <citation type="submission" date="2017-05" db="EMBL/GenBank/DDBJ databases">
        <title>Isolation of Rhodococcus sp. S2-17 biodegrading of BP-3.</title>
        <authorList>
            <person name="Lee Y."/>
            <person name="Kim K.H."/>
            <person name="Chun B.H."/>
            <person name="Jung H.S."/>
            <person name="Jeon C.O."/>
        </authorList>
    </citation>
    <scope>NUCLEOTIDE SEQUENCE [LARGE SCALE GENOMIC DNA]</scope>
    <source>
        <strain evidence="2 3">S2-17</strain>
        <plasmid evidence="3">prb98</plasmid>
    </source>
</reference>
<sequence length="118" mass="12624">MEKYGRAGFGLPEIEGSSAADTFGGTHGIWAQNQVWLVVDRPAAVTRVRPVRVPDLDHLRAEVGEETTRGPAINAPASSTHTPDRARTVCGLGHGRRRACVMTSSMPVVASDPVRDAH</sequence>
<evidence type="ECO:0000313" key="2">
    <source>
        <dbReference type="EMBL" id="AWK76142.1"/>
    </source>
</evidence>
<gene>
    <name evidence="2" type="ORF">CBI38_32000</name>
</gene>
<evidence type="ECO:0000313" key="3">
    <source>
        <dbReference type="Proteomes" id="UP000245711"/>
    </source>
</evidence>
<feature type="region of interest" description="Disordered" evidence="1">
    <location>
        <begin position="63"/>
        <end position="85"/>
    </location>
</feature>
<name>A0A2S2C5M4_9NOCA</name>
<organism evidence="2 3">
    <name type="scientific">Rhodococcus oxybenzonivorans</name>
    <dbReference type="NCBI Taxonomy" id="1990687"/>
    <lineage>
        <taxon>Bacteria</taxon>
        <taxon>Bacillati</taxon>
        <taxon>Actinomycetota</taxon>
        <taxon>Actinomycetes</taxon>
        <taxon>Mycobacteriales</taxon>
        <taxon>Nocardiaceae</taxon>
        <taxon>Rhodococcus</taxon>
    </lineage>
</organism>
<keyword evidence="3" id="KW-1185">Reference proteome</keyword>
<dbReference type="EMBL" id="CP021355">
    <property type="protein sequence ID" value="AWK76142.1"/>
    <property type="molecule type" value="Genomic_DNA"/>
</dbReference>
<accession>A0A2S2C5M4</accession>
<proteinExistence type="predicted"/>
<evidence type="ECO:0000256" key="1">
    <source>
        <dbReference type="SAM" id="MobiDB-lite"/>
    </source>
</evidence>
<dbReference type="AlphaFoldDB" id="A0A2S2C5M4"/>
<dbReference type="Proteomes" id="UP000245711">
    <property type="component" value="Plasmid pRB98"/>
</dbReference>
<protein>
    <submittedName>
        <fullName evidence="2">Uncharacterized protein</fullName>
    </submittedName>
</protein>